<accession>A0A8S1D4Q2</accession>
<feature type="region of interest" description="Disordered" evidence="1">
    <location>
        <begin position="167"/>
        <end position="199"/>
    </location>
</feature>
<gene>
    <name evidence="2" type="ORF">CLODIP_2_CD12981</name>
</gene>
<evidence type="ECO:0000256" key="1">
    <source>
        <dbReference type="SAM" id="MobiDB-lite"/>
    </source>
</evidence>
<dbReference type="AlphaFoldDB" id="A0A8S1D4Q2"/>
<feature type="region of interest" description="Disordered" evidence="1">
    <location>
        <begin position="70"/>
        <end position="92"/>
    </location>
</feature>
<dbReference type="InterPro" id="IPR040235">
    <property type="entry name" value="Nicolin-1"/>
</dbReference>
<dbReference type="PANTHER" id="PTHR31239">
    <property type="entry name" value="NICOLIN 1"/>
    <property type="match status" value="1"/>
</dbReference>
<proteinExistence type="predicted"/>
<evidence type="ECO:0000313" key="3">
    <source>
        <dbReference type="Proteomes" id="UP000494165"/>
    </source>
</evidence>
<dbReference type="Proteomes" id="UP000494165">
    <property type="component" value="Unassembled WGS sequence"/>
</dbReference>
<protein>
    <submittedName>
        <fullName evidence="2">Uncharacterized protein</fullName>
    </submittedName>
</protein>
<comment type="caution">
    <text evidence="2">The sequence shown here is derived from an EMBL/GenBank/DDBJ whole genome shotgun (WGS) entry which is preliminary data.</text>
</comment>
<dbReference type="EMBL" id="CADEPI010000120">
    <property type="protein sequence ID" value="CAB3375894.1"/>
    <property type="molecule type" value="Genomic_DNA"/>
</dbReference>
<sequence>MEHGKEVEFTVRGPRFVTFDLEDDHRIRPGACILDIVFPAPRKVGELIFRNYYTAWVSVLVKMAPSAAATTSNAGKAGPSSRAGGAVDDSSSPWQLAVPRRVIMPHPHYETGSHDLISISATESVLDWSNLLGIRILLQQPSPVWRTFHIEQITVLRDLPRRMNAQNEEDSMAEKLSNQTVTALRKSNAPEREGPPPKDFVGLVGYEVQGLLLL</sequence>
<dbReference type="PANTHER" id="PTHR31239:SF2">
    <property type="entry name" value="NICOLIN-1"/>
    <property type="match status" value="1"/>
</dbReference>
<keyword evidence="3" id="KW-1185">Reference proteome</keyword>
<evidence type="ECO:0000313" key="2">
    <source>
        <dbReference type="EMBL" id="CAB3375894.1"/>
    </source>
</evidence>
<dbReference type="OrthoDB" id="73161at2759"/>
<dbReference type="GO" id="GO:0005654">
    <property type="term" value="C:nucleoplasm"/>
    <property type="evidence" value="ECO:0007669"/>
    <property type="project" value="TreeGrafter"/>
</dbReference>
<organism evidence="2 3">
    <name type="scientific">Cloeon dipterum</name>
    <dbReference type="NCBI Taxonomy" id="197152"/>
    <lineage>
        <taxon>Eukaryota</taxon>
        <taxon>Metazoa</taxon>
        <taxon>Ecdysozoa</taxon>
        <taxon>Arthropoda</taxon>
        <taxon>Hexapoda</taxon>
        <taxon>Insecta</taxon>
        <taxon>Pterygota</taxon>
        <taxon>Palaeoptera</taxon>
        <taxon>Ephemeroptera</taxon>
        <taxon>Pisciforma</taxon>
        <taxon>Baetidae</taxon>
        <taxon>Cloeon</taxon>
    </lineage>
</organism>
<name>A0A8S1D4Q2_9INSE</name>
<reference evidence="2 3" key="1">
    <citation type="submission" date="2020-04" db="EMBL/GenBank/DDBJ databases">
        <authorList>
            <person name="Alioto T."/>
            <person name="Alioto T."/>
            <person name="Gomez Garrido J."/>
        </authorList>
    </citation>
    <scope>NUCLEOTIDE SEQUENCE [LARGE SCALE GENOMIC DNA]</scope>
</reference>